<gene>
    <name evidence="17" type="ORF">SAMN05878437_2133</name>
</gene>
<evidence type="ECO:0000256" key="13">
    <source>
        <dbReference type="NCBIfam" id="TIGR03499"/>
    </source>
</evidence>
<evidence type="ECO:0000313" key="17">
    <source>
        <dbReference type="EMBL" id="SHM27822.1"/>
    </source>
</evidence>
<dbReference type="GO" id="GO:0015031">
    <property type="term" value="P:protein transport"/>
    <property type="evidence" value="ECO:0007669"/>
    <property type="project" value="UniProtKB-KW"/>
</dbReference>
<reference evidence="17 18" key="1">
    <citation type="submission" date="2016-11" db="EMBL/GenBank/DDBJ databases">
        <authorList>
            <person name="Jaros S."/>
            <person name="Januszkiewicz K."/>
            <person name="Wedrychowicz H."/>
        </authorList>
    </citation>
    <scope>NUCLEOTIDE SEQUENCE [LARGE SCALE GENOMIC DNA]</scope>
    <source>
        <strain evidence="17 18">ACAM 12</strain>
    </source>
</reference>
<dbReference type="InterPro" id="IPR000897">
    <property type="entry name" value="SRP54_GTPase_dom"/>
</dbReference>
<dbReference type="SUPFAM" id="SSF52540">
    <property type="entry name" value="P-loop containing nucleoside triphosphate hydrolases"/>
    <property type="match status" value="1"/>
</dbReference>
<dbReference type="GO" id="GO:0005047">
    <property type="term" value="F:signal recognition particle binding"/>
    <property type="evidence" value="ECO:0007669"/>
    <property type="project" value="TreeGrafter"/>
</dbReference>
<evidence type="ECO:0000256" key="3">
    <source>
        <dbReference type="ARBA" id="ARBA00014919"/>
    </source>
</evidence>
<evidence type="ECO:0000256" key="10">
    <source>
        <dbReference type="ARBA" id="ARBA00023136"/>
    </source>
</evidence>
<dbReference type="RefSeq" id="WP_079553502.1">
    <property type="nucleotide sequence ID" value="NZ_LT670847.1"/>
</dbReference>
<dbReference type="InterPro" id="IPR020006">
    <property type="entry name" value="FlhF"/>
</dbReference>
<comment type="subcellular location">
    <subcellularLocation>
        <location evidence="1">Cell membrane</location>
        <topology evidence="1">Peripheral membrane protein</topology>
        <orientation evidence="1">Cytoplasmic side</orientation>
    </subcellularLocation>
</comment>
<keyword evidence="11" id="KW-1006">Bacterial flagellum protein export</keyword>
<dbReference type="SMART" id="SM00382">
    <property type="entry name" value="AAA"/>
    <property type="match status" value="1"/>
</dbReference>
<comment type="similarity">
    <text evidence="2">Belongs to the GTP-binding SRP family.</text>
</comment>
<accession>A0A1M7HH61</accession>
<sequence>MSVRRFVGASSREVMRQVRDALGDDALIVANRRTEGGVEILAMADAAVAGLEPAAAAPEKTAPVADHSTTDHFSTEHSTKDYARLHRQARAAQEEKSPAPADPMAAMSERLLKEMQDMRELLASGVASAPEGWAARLRQLLFDIGFSGEIASELLATLPPDIAALPDDSDQPLAWLREQLINKLAVLNEENAFFDQTGIVALVGPTGVGKTTTTAKLAARFVMRHGTEPVALVTTDSFRIGAHEQLRIYARLLDIPMFALDAEQSIDELLAQLADKRWVIIDTVGMSQRDQRVIEQIAHLQGGRSQVRMALLLNAASQPETLEEVVLRYRQAARAAGAGLDDCIISKQDEAGRLAPVLDIIMRHGMRVLFGSHGQRVPEDMALASAPALIAQALDSAAPRVVGGDSAPPAAIRLPRWSQDVLGQGRRLSSLLERLRARVGGFDALERCWDLAALPKAVQEPRLEQLLDDYPPAGAALGMRWSARRNERGCDWAMPDVGLDPDGATLALPWLQHRQPAGWQARLEALTEHNGIAVHLLPALPDAPARDWLEEGRLTWVSQVSGAQRVHADDQRTTLRKLFMESTLTHQVGVRFRAQAMQLWNVYAEVTDDNGTAMLAWYGEVRDPESARTVVRRYWLTPRRLGVEALSLLLTQLQGEGLAPLTKRAFQQIKEDDGGDVSAEVRLLMASGAAAVVGHLDAGEDDEAAILRRELLALLGSRRRRRDTALLDALLYALMARDAIRQLGSVSREGVA</sequence>
<evidence type="ECO:0000256" key="5">
    <source>
        <dbReference type="ARBA" id="ARBA00022475"/>
    </source>
</evidence>
<evidence type="ECO:0000259" key="16">
    <source>
        <dbReference type="SMART" id="SM00962"/>
    </source>
</evidence>
<keyword evidence="8" id="KW-0653">Protein transport</keyword>
<dbReference type="FunFam" id="3.40.50.300:FF:000695">
    <property type="entry name" value="Flagellar biosynthesis regulator FlhF"/>
    <property type="match status" value="1"/>
</dbReference>
<dbReference type="EMBL" id="LT670847">
    <property type="protein sequence ID" value="SHM27822.1"/>
    <property type="molecule type" value="Genomic_DNA"/>
</dbReference>
<feature type="region of interest" description="Disordered" evidence="14">
    <location>
        <begin position="60"/>
        <end position="79"/>
    </location>
</feature>
<protein>
    <recommendedName>
        <fullName evidence="3 13">Flagellar biosynthesis protein FlhF</fullName>
    </recommendedName>
</protein>
<evidence type="ECO:0000256" key="1">
    <source>
        <dbReference type="ARBA" id="ARBA00004413"/>
    </source>
</evidence>
<keyword evidence="17" id="KW-0969">Cilium</keyword>
<dbReference type="AlphaFoldDB" id="A0A1M7HH61"/>
<dbReference type="InParanoid" id="A0A1M7HH61"/>
<keyword evidence="9" id="KW-0342">GTP-binding</keyword>
<dbReference type="Pfam" id="PF00448">
    <property type="entry name" value="SRP54"/>
    <property type="match status" value="1"/>
</dbReference>
<keyword evidence="4" id="KW-0813">Transport</keyword>
<dbReference type="Gene3D" id="3.40.50.300">
    <property type="entry name" value="P-loop containing nucleotide triphosphate hydrolases"/>
    <property type="match status" value="1"/>
</dbReference>
<evidence type="ECO:0000313" key="18">
    <source>
        <dbReference type="Proteomes" id="UP000190911"/>
    </source>
</evidence>
<dbReference type="GO" id="GO:0006614">
    <property type="term" value="P:SRP-dependent cotranslational protein targeting to membrane"/>
    <property type="evidence" value="ECO:0007669"/>
    <property type="project" value="UniProtKB-UniRule"/>
</dbReference>
<keyword evidence="5" id="KW-1003">Cell membrane</keyword>
<dbReference type="InterPro" id="IPR027417">
    <property type="entry name" value="P-loop_NTPase"/>
</dbReference>
<dbReference type="OrthoDB" id="9778554at2"/>
<keyword evidence="6" id="KW-0547">Nucleotide-binding</keyword>
<keyword evidence="17" id="KW-0966">Cell projection</keyword>
<evidence type="ECO:0000256" key="11">
    <source>
        <dbReference type="ARBA" id="ARBA00023225"/>
    </source>
</evidence>
<keyword evidence="7" id="KW-1005">Bacterial flagellum biogenesis</keyword>
<evidence type="ECO:0000256" key="4">
    <source>
        <dbReference type="ARBA" id="ARBA00022448"/>
    </source>
</evidence>
<dbReference type="GO" id="GO:0044781">
    <property type="term" value="P:bacterial-type flagellum organization"/>
    <property type="evidence" value="ECO:0007669"/>
    <property type="project" value="UniProtKB-UniRule"/>
</dbReference>
<dbReference type="InterPro" id="IPR003593">
    <property type="entry name" value="AAA+_ATPase"/>
</dbReference>
<evidence type="ECO:0000256" key="2">
    <source>
        <dbReference type="ARBA" id="ARBA00008531"/>
    </source>
</evidence>
<evidence type="ECO:0000256" key="8">
    <source>
        <dbReference type="ARBA" id="ARBA00022927"/>
    </source>
</evidence>
<keyword evidence="17" id="KW-0282">Flagellum</keyword>
<evidence type="ECO:0000259" key="15">
    <source>
        <dbReference type="SMART" id="SM00382"/>
    </source>
</evidence>
<organism evidence="17 18">
    <name type="scientific">Vreelandella subglaciescola</name>
    <dbReference type="NCBI Taxonomy" id="29571"/>
    <lineage>
        <taxon>Bacteria</taxon>
        <taxon>Pseudomonadati</taxon>
        <taxon>Pseudomonadota</taxon>
        <taxon>Gammaproteobacteria</taxon>
        <taxon>Oceanospirillales</taxon>
        <taxon>Halomonadaceae</taxon>
        <taxon>Vreelandella</taxon>
    </lineage>
</organism>
<dbReference type="GO" id="GO:0005886">
    <property type="term" value="C:plasma membrane"/>
    <property type="evidence" value="ECO:0007669"/>
    <property type="project" value="UniProtKB-SubCell"/>
</dbReference>
<name>A0A1M7HH61_9GAMM</name>
<dbReference type="CDD" id="cd17873">
    <property type="entry name" value="FlhF"/>
    <property type="match status" value="1"/>
</dbReference>
<comment type="function">
    <text evidence="12">Necessary for flagellar biosynthesis. May be involved in translocation of the flagellum.</text>
</comment>
<dbReference type="GO" id="GO:0003924">
    <property type="term" value="F:GTPase activity"/>
    <property type="evidence" value="ECO:0007669"/>
    <property type="project" value="UniProtKB-UniRule"/>
</dbReference>
<feature type="domain" description="AAA+ ATPase" evidence="15">
    <location>
        <begin position="196"/>
        <end position="397"/>
    </location>
</feature>
<dbReference type="STRING" id="29571.SAMN05878437_2133"/>
<feature type="compositionally biased region" description="Basic and acidic residues" evidence="14">
    <location>
        <begin position="68"/>
        <end position="79"/>
    </location>
</feature>
<dbReference type="Gene3D" id="1.20.120.1380">
    <property type="entry name" value="Flagellar FlhF biosynthesis protein, N domain"/>
    <property type="match status" value="1"/>
</dbReference>
<dbReference type="SMART" id="SM00962">
    <property type="entry name" value="SRP54"/>
    <property type="match status" value="1"/>
</dbReference>
<dbReference type="PANTHER" id="PTHR43134:SF3">
    <property type="entry name" value="FLAGELLAR BIOSYNTHESIS PROTEIN FLHF"/>
    <property type="match status" value="1"/>
</dbReference>
<evidence type="ECO:0000256" key="7">
    <source>
        <dbReference type="ARBA" id="ARBA00022795"/>
    </source>
</evidence>
<dbReference type="InterPro" id="IPR047040">
    <property type="entry name" value="FlhF__GTPase_dom"/>
</dbReference>
<feature type="domain" description="SRP54-type proteins GTP-binding" evidence="16">
    <location>
        <begin position="197"/>
        <end position="395"/>
    </location>
</feature>
<evidence type="ECO:0000256" key="9">
    <source>
        <dbReference type="ARBA" id="ARBA00023134"/>
    </source>
</evidence>
<evidence type="ECO:0000256" key="6">
    <source>
        <dbReference type="ARBA" id="ARBA00022741"/>
    </source>
</evidence>
<dbReference type="GO" id="GO:0005525">
    <property type="term" value="F:GTP binding"/>
    <property type="evidence" value="ECO:0007669"/>
    <property type="project" value="UniProtKB-UniRule"/>
</dbReference>
<dbReference type="NCBIfam" id="TIGR03499">
    <property type="entry name" value="FlhF"/>
    <property type="match status" value="1"/>
</dbReference>
<dbReference type="Proteomes" id="UP000190911">
    <property type="component" value="Chromosome I"/>
</dbReference>
<evidence type="ECO:0000256" key="14">
    <source>
        <dbReference type="SAM" id="MobiDB-lite"/>
    </source>
</evidence>
<keyword evidence="10" id="KW-0472">Membrane</keyword>
<evidence type="ECO:0000256" key="12">
    <source>
        <dbReference type="ARBA" id="ARBA00025337"/>
    </source>
</evidence>
<keyword evidence="18" id="KW-1185">Reference proteome</keyword>
<dbReference type="PANTHER" id="PTHR43134">
    <property type="entry name" value="SIGNAL RECOGNITION PARTICLE RECEPTOR SUBUNIT ALPHA"/>
    <property type="match status" value="1"/>
</dbReference>
<proteinExistence type="inferred from homology"/>